<organism evidence="1 2">
    <name type="scientific">Alligator mississippiensis</name>
    <name type="common">American alligator</name>
    <dbReference type="NCBI Taxonomy" id="8496"/>
    <lineage>
        <taxon>Eukaryota</taxon>
        <taxon>Metazoa</taxon>
        <taxon>Chordata</taxon>
        <taxon>Craniata</taxon>
        <taxon>Vertebrata</taxon>
        <taxon>Euteleostomi</taxon>
        <taxon>Archelosauria</taxon>
        <taxon>Archosauria</taxon>
        <taxon>Crocodylia</taxon>
        <taxon>Alligatoridae</taxon>
        <taxon>Alligatorinae</taxon>
        <taxon>Alligator</taxon>
    </lineage>
</organism>
<accession>A0A151P9N7</accession>
<name>A0A151P9N7_ALLMI</name>
<dbReference type="AlphaFoldDB" id="A0A151P9N7"/>
<evidence type="ECO:0008006" key="3">
    <source>
        <dbReference type="Google" id="ProtNLM"/>
    </source>
</evidence>
<keyword evidence="2" id="KW-1185">Reference proteome</keyword>
<sequence>MQVPPPLAPVFFDNWHFYITVAKADALDRALGTILSQEVDGIAQTVPYANQKLNSQERRCYEDELSEQHCSVGELTQMGH</sequence>
<evidence type="ECO:0000313" key="2">
    <source>
        <dbReference type="Proteomes" id="UP000050525"/>
    </source>
</evidence>
<comment type="caution">
    <text evidence="1">The sequence shown here is derived from an EMBL/GenBank/DDBJ whole genome shotgun (WGS) entry which is preliminary data.</text>
</comment>
<dbReference type="EMBL" id="AKHW03000533">
    <property type="protein sequence ID" value="KYO45811.1"/>
    <property type="molecule type" value="Genomic_DNA"/>
</dbReference>
<dbReference type="Proteomes" id="UP000050525">
    <property type="component" value="Unassembled WGS sequence"/>
</dbReference>
<protein>
    <recommendedName>
        <fullName evidence="3">Reverse transcriptase/retrotransposon-derived protein RNase H-like domain-containing protein</fullName>
    </recommendedName>
</protein>
<reference evidence="1 2" key="1">
    <citation type="journal article" date="2012" name="Genome Biol.">
        <title>Sequencing three crocodilian genomes to illuminate the evolution of archosaurs and amniotes.</title>
        <authorList>
            <person name="St John J.A."/>
            <person name="Braun E.L."/>
            <person name="Isberg S.R."/>
            <person name="Miles L.G."/>
            <person name="Chong A.Y."/>
            <person name="Gongora J."/>
            <person name="Dalzell P."/>
            <person name="Moran C."/>
            <person name="Bed'hom B."/>
            <person name="Abzhanov A."/>
            <person name="Burgess S.C."/>
            <person name="Cooksey A.M."/>
            <person name="Castoe T.A."/>
            <person name="Crawford N.G."/>
            <person name="Densmore L.D."/>
            <person name="Drew J.C."/>
            <person name="Edwards S.V."/>
            <person name="Faircloth B.C."/>
            <person name="Fujita M.K."/>
            <person name="Greenwold M.J."/>
            <person name="Hoffmann F.G."/>
            <person name="Howard J.M."/>
            <person name="Iguchi T."/>
            <person name="Janes D.E."/>
            <person name="Khan S.Y."/>
            <person name="Kohno S."/>
            <person name="de Koning A.J."/>
            <person name="Lance S.L."/>
            <person name="McCarthy F.M."/>
            <person name="McCormack J.E."/>
            <person name="Merchant M.E."/>
            <person name="Peterson D.G."/>
            <person name="Pollock D.D."/>
            <person name="Pourmand N."/>
            <person name="Raney B.J."/>
            <person name="Roessler K.A."/>
            <person name="Sanford J.R."/>
            <person name="Sawyer R.H."/>
            <person name="Schmidt C.J."/>
            <person name="Triplett E.W."/>
            <person name="Tuberville T.D."/>
            <person name="Venegas-Anaya M."/>
            <person name="Howard J.T."/>
            <person name="Jarvis E.D."/>
            <person name="Guillette L.J.Jr."/>
            <person name="Glenn T.C."/>
            <person name="Green R.E."/>
            <person name="Ray D.A."/>
        </authorList>
    </citation>
    <scope>NUCLEOTIDE SEQUENCE [LARGE SCALE GENOMIC DNA]</scope>
    <source>
        <strain evidence="1">KSC_2009_1</strain>
    </source>
</reference>
<evidence type="ECO:0000313" key="1">
    <source>
        <dbReference type="EMBL" id="KYO45811.1"/>
    </source>
</evidence>
<gene>
    <name evidence="1" type="ORF">Y1Q_0021452</name>
</gene>
<proteinExistence type="predicted"/>